<dbReference type="PROSITE" id="PS00217">
    <property type="entry name" value="SUGAR_TRANSPORT_2"/>
    <property type="match status" value="1"/>
</dbReference>
<dbReference type="OrthoDB" id="8120565at2759"/>
<evidence type="ECO:0000256" key="1">
    <source>
        <dbReference type="ARBA" id="ARBA00004651"/>
    </source>
</evidence>
<evidence type="ECO:0000256" key="5">
    <source>
        <dbReference type="ARBA" id="ARBA00022692"/>
    </source>
</evidence>
<protein>
    <recommendedName>
        <fullName evidence="10">Major facilitator superfamily (MFS) profile domain-containing protein</fullName>
    </recommendedName>
</protein>
<evidence type="ECO:0000259" key="10">
    <source>
        <dbReference type="PROSITE" id="PS50850"/>
    </source>
</evidence>
<dbReference type="PANTHER" id="PTHR48021:SF47">
    <property type="entry name" value="GH17672P"/>
    <property type="match status" value="1"/>
</dbReference>
<keyword evidence="2" id="KW-0813">Transport</keyword>
<dbReference type="SUPFAM" id="SSF103473">
    <property type="entry name" value="MFS general substrate transporter"/>
    <property type="match status" value="1"/>
</dbReference>
<evidence type="ECO:0000256" key="2">
    <source>
        <dbReference type="ARBA" id="ARBA00022448"/>
    </source>
</evidence>
<feature type="transmembrane region" description="Helical" evidence="9">
    <location>
        <begin position="418"/>
        <end position="438"/>
    </location>
</feature>
<keyword evidence="4" id="KW-0762">Sugar transport</keyword>
<accession>A0A9P0CYI0</accession>
<dbReference type="PANTHER" id="PTHR48021">
    <property type="match status" value="1"/>
</dbReference>
<sequence>MEKKNYRHTYLSCISVNLMAFITGIGYSWSSPCIPKLRDVIDPENNPLGRAATLQEISWITSLHALGSLAGPLLTGTMSKKIGKKKTLIIFSLPQVASSIIMFFAFEVEHFYVARFLLGIGTGCVFSVIPSYVGEISEPAIRGRTSMLNSVLLTAGQTVVLTVGPFVTIRTISLMTLTTSIIFLFTFSFYVPESPYHYVLHGKVDKAKSNLKKWGRTDSTEKELLDIIEICDKSKNEQTIKAILSSRILQRCLIICLGLVSLQSLVGNPAIVAYQQTILDNSSSTIPGETSVIVISILQMIGTYWSTGLVDRWGRKQLLYISYLGLLVSLVILGGYLILIELKVKLEAFFWIPFASILSYIVFYKIGAGPLPWTLSGEIFPPSFKPHLSALTALVMTSVNFLVTLLFPYFLVNVGLGITMWIFAAFGILSLIFIRLAVPETKGKSLIDIQRMLLEGKVALPNFEEENICSEEKELFEVSVNVNLDGR</sequence>
<gene>
    <name evidence="11" type="ORF">PSYICH_LOCUS9166</name>
</gene>
<evidence type="ECO:0000313" key="12">
    <source>
        <dbReference type="Proteomes" id="UP001153636"/>
    </source>
</evidence>
<keyword evidence="7 9" id="KW-0472">Membrane</keyword>
<feature type="transmembrane region" description="Helical" evidence="9">
    <location>
        <begin position="172"/>
        <end position="191"/>
    </location>
</feature>
<dbReference type="InterPro" id="IPR005829">
    <property type="entry name" value="Sugar_transporter_CS"/>
</dbReference>
<feature type="transmembrane region" description="Helical" evidence="9">
    <location>
        <begin position="87"/>
        <end position="106"/>
    </location>
</feature>
<dbReference type="GO" id="GO:0022857">
    <property type="term" value="F:transmembrane transporter activity"/>
    <property type="evidence" value="ECO:0007669"/>
    <property type="project" value="InterPro"/>
</dbReference>
<feature type="transmembrane region" description="Helical" evidence="9">
    <location>
        <begin position="318"/>
        <end position="342"/>
    </location>
</feature>
<dbReference type="Pfam" id="PF00083">
    <property type="entry name" value="Sugar_tr"/>
    <property type="match status" value="1"/>
</dbReference>
<dbReference type="PROSITE" id="PS50850">
    <property type="entry name" value="MFS"/>
    <property type="match status" value="1"/>
</dbReference>
<dbReference type="GO" id="GO:0005886">
    <property type="term" value="C:plasma membrane"/>
    <property type="evidence" value="ECO:0007669"/>
    <property type="project" value="UniProtKB-SubCell"/>
</dbReference>
<feature type="transmembrane region" description="Helical" evidence="9">
    <location>
        <begin position="286"/>
        <end position="306"/>
    </location>
</feature>
<keyword evidence="5 9" id="KW-0812">Transmembrane</keyword>
<name>A0A9P0CYI0_9CUCU</name>
<evidence type="ECO:0000313" key="11">
    <source>
        <dbReference type="EMBL" id="CAH1108645.1"/>
    </source>
</evidence>
<evidence type="ECO:0000256" key="4">
    <source>
        <dbReference type="ARBA" id="ARBA00022597"/>
    </source>
</evidence>
<proteinExistence type="predicted"/>
<feature type="domain" description="Major facilitator superfamily (MFS) profile" evidence="10">
    <location>
        <begin position="12"/>
        <end position="442"/>
    </location>
</feature>
<dbReference type="EMBL" id="OV651815">
    <property type="protein sequence ID" value="CAH1108645.1"/>
    <property type="molecule type" value="Genomic_DNA"/>
</dbReference>
<dbReference type="AlphaFoldDB" id="A0A9P0CYI0"/>
<dbReference type="FunFam" id="1.20.1250.20:FF:000218">
    <property type="entry name" value="facilitated trehalose transporter Tret1"/>
    <property type="match status" value="1"/>
</dbReference>
<feature type="transmembrane region" description="Helical" evidence="9">
    <location>
        <begin position="112"/>
        <end position="134"/>
    </location>
</feature>
<keyword evidence="6 9" id="KW-1133">Transmembrane helix</keyword>
<evidence type="ECO:0000256" key="8">
    <source>
        <dbReference type="ARBA" id="ARBA00023180"/>
    </source>
</evidence>
<dbReference type="InterPro" id="IPR005828">
    <property type="entry name" value="MFS_sugar_transport-like"/>
</dbReference>
<evidence type="ECO:0000256" key="7">
    <source>
        <dbReference type="ARBA" id="ARBA00023136"/>
    </source>
</evidence>
<evidence type="ECO:0000256" key="3">
    <source>
        <dbReference type="ARBA" id="ARBA00022475"/>
    </source>
</evidence>
<evidence type="ECO:0000256" key="9">
    <source>
        <dbReference type="SAM" id="Phobius"/>
    </source>
</evidence>
<dbReference type="Proteomes" id="UP001153636">
    <property type="component" value="Chromosome 3"/>
</dbReference>
<dbReference type="Gene3D" id="1.20.1250.20">
    <property type="entry name" value="MFS general substrate transporter like domains"/>
    <property type="match status" value="1"/>
</dbReference>
<reference evidence="11" key="1">
    <citation type="submission" date="2022-01" db="EMBL/GenBank/DDBJ databases">
        <authorList>
            <person name="King R."/>
        </authorList>
    </citation>
    <scope>NUCLEOTIDE SEQUENCE</scope>
</reference>
<dbReference type="InterPro" id="IPR050549">
    <property type="entry name" value="MFS_Trehalose_Transporter"/>
</dbReference>
<keyword evidence="8" id="KW-0325">Glycoprotein</keyword>
<dbReference type="InterPro" id="IPR036259">
    <property type="entry name" value="MFS_trans_sf"/>
</dbReference>
<keyword evidence="12" id="KW-1185">Reference proteome</keyword>
<dbReference type="PRINTS" id="PR00171">
    <property type="entry name" value="SUGRTRNSPORT"/>
</dbReference>
<organism evidence="11 12">
    <name type="scientific">Psylliodes chrysocephalus</name>
    <dbReference type="NCBI Taxonomy" id="3402493"/>
    <lineage>
        <taxon>Eukaryota</taxon>
        <taxon>Metazoa</taxon>
        <taxon>Ecdysozoa</taxon>
        <taxon>Arthropoda</taxon>
        <taxon>Hexapoda</taxon>
        <taxon>Insecta</taxon>
        <taxon>Pterygota</taxon>
        <taxon>Neoptera</taxon>
        <taxon>Endopterygota</taxon>
        <taxon>Coleoptera</taxon>
        <taxon>Polyphaga</taxon>
        <taxon>Cucujiformia</taxon>
        <taxon>Chrysomeloidea</taxon>
        <taxon>Chrysomelidae</taxon>
        <taxon>Galerucinae</taxon>
        <taxon>Alticini</taxon>
        <taxon>Psylliodes</taxon>
    </lineage>
</organism>
<dbReference type="InterPro" id="IPR020846">
    <property type="entry name" value="MFS_dom"/>
</dbReference>
<comment type="subcellular location">
    <subcellularLocation>
        <location evidence="1">Cell membrane</location>
        <topology evidence="1">Multi-pass membrane protein</topology>
    </subcellularLocation>
</comment>
<evidence type="ECO:0000256" key="6">
    <source>
        <dbReference type="ARBA" id="ARBA00022989"/>
    </source>
</evidence>
<feature type="transmembrane region" description="Helical" evidence="9">
    <location>
        <begin position="146"/>
        <end position="166"/>
    </location>
</feature>
<feature type="transmembrane region" description="Helical" evidence="9">
    <location>
        <begin position="348"/>
        <end position="367"/>
    </location>
</feature>
<feature type="transmembrane region" description="Helical" evidence="9">
    <location>
        <begin position="248"/>
        <end position="266"/>
    </location>
</feature>
<feature type="transmembrane region" description="Helical" evidence="9">
    <location>
        <begin position="388"/>
        <end position="412"/>
    </location>
</feature>
<dbReference type="InterPro" id="IPR003663">
    <property type="entry name" value="Sugar/inositol_transpt"/>
</dbReference>
<keyword evidence="3" id="KW-1003">Cell membrane</keyword>